<reference evidence="1" key="2">
    <citation type="submission" date="2020-06" db="EMBL/GenBank/DDBJ databases">
        <title>Helianthus annuus Genome sequencing and assembly Release 2.</title>
        <authorList>
            <person name="Gouzy J."/>
            <person name="Langlade N."/>
            <person name="Munos S."/>
        </authorList>
    </citation>
    <scope>NUCLEOTIDE SEQUENCE</scope>
    <source>
        <tissue evidence="1">Leaves</tissue>
    </source>
</reference>
<dbReference type="PROSITE" id="PS51257">
    <property type="entry name" value="PROKAR_LIPOPROTEIN"/>
    <property type="match status" value="1"/>
</dbReference>
<dbReference type="AlphaFoldDB" id="A0A9K3P2J3"/>
<keyword evidence="2" id="KW-1185">Reference proteome</keyword>
<dbReference type="PANTHER" id="PTHR31099:SF49">
    <property type="entry name" value="MYOSIN HEAVY CHAIN-LIKE PROTEIN"/>
    <property type="match status" value="1"/>
</dbReference>
<accession>A0A9K3P2J3</accession>
<comment type="caution">
    <text evidence="1">The sequence shown here is derived from an EMBL/GenBank/DDBJ whole genome shotgun (WGS) entry which is preliminary data.</text>
</comment>
<proteinExistence type="predicted"/>
<protein>
    <submittedName>
        <fullName evidence="1">Uncharacterized protein</fullName>
    </submittedName>
</protein>
<dbReference type="PANTHER" id="PTHR31099">
    <property type="entry name" value="OS06G0165300 PROTEIN"/>
    <property type="match status" value="1"/>
</dbReference>
<organism evidence="1 2">
    <name type="scientific">Helianthus annuus</name>
    <name type="common">Common sunflower</name>
    <dbReference type="NCBI Taxonomy" id="4232"/>
    <lineage>
        <taxon>Eukaryota</taxon>
        <taxon>Viridiplantae</taxon>
        <taxon>Streptophyta</taxon>
        <taxon>Embryophyta</taxon>
        <taxon>Tracheophyta</taxon>
        <taxon>Spermatophyta</taxon>
        <taxon>Magnoliopsida</taxon>
        <taxon>eudicotyledons</taxon>
        <taxon>Gunneridae</taxon>
        <taxon>Pentapetalae</taxon>
        <taxon>asterids</taxon>
        <taxon>campanulids</taxon>
        <taxon>Asterales</taxon>
        <taxon>Asteraceae</taxon>
        <taxon>Asteroideae</taxon>
        <taxon>Heliantheae alliance</taxon>
        <taxon>Heliantheae</taxon>
        <taxon>Helianthus</taxon>
    </lineage>
</organism>
<dbReference type="EMBL" id="MNCJ02000316">
    <property type="protein sequence ID" value="KAF5822367.1"/>
    <property type="molecule type" value="Genomic_DNA"/>
</dbReference>
<reference evidence="1" key="1">
    <citation type="journal article" date="2017" name="Nature">
        <title>The sunflower genome provides insights into oil metabolism, flowering and Asterid evolution.</title>
        <authorList>
            <person name="Badouin H."/>
            <person name="Gouzy J."/>
            <person name="Grassa C.J."/>
            <person name="Murat F."/>
            <person name="Staton S.E."/>
            <person name="Cottret L."/>
            <person name="Lelandais-Briere C."/>
            <person name="Owens G.L."/>
            <person name="Carrere S."/>
            <person name="Mayjonade B."/>
            <person name="Legrand L."/>
            <person name="Gill N."/>
            <person name="Kane N.C."/>
            <person name="Bowers J.E."/>
            <person name="Hubner S."/>
            <person name="Bellec A."/>
            <person name="Berard A."/>
            <person name="Berges H."/>
            <person name="Blanchet N."/>
            <person name="Boniface M.C."/>
            <person name="Brunel D."/>
            <person name="Catrice O."/>
            <person name="Chaidir N."/>
            <person name="Claudel C."/>
            <person name="Donnadieu C."/>
            <person name="Faraut T."/>
            <person name="Fievet G."/>
            <person name="Helmstetter N."/>
            <person name="King M."/>
            <person name="Knapp S.J."/>
            <person name="Lai Z."/>
            <person name="Le Paslier M.C."/>
            <person name="Lippi Y."/>
            <person name="Lorenzon L."/>
            <person name="Mandel J.R."/>
            <person name="Marage G."/>
            <person name="Marchand G."/>
            <person name="Marquand E."/>
            <person name="Bret-Mestries E."/>
            <person name="Morien E."/>
            <person name="Nambeesan S."/>
            <person name="Nguyen T."/>
            <person name="Pegot-Espagnet P."/>
            <person name="Pouilly N."/>
            <person name="Raftis F."/>
            <person name="Sallet E."/>
            <person name="Schiex T."/>
            <person name="Thomas J."/>
            <person name="Vandecasteele C."/>
            <person name="Vares D."/>
            <person name="Vear F."/>
            <person name="Vautrin S."/>
            <person name="Crespi M."/>
            <person name="Mangin B."/>
            <person name="Burke J.M."/>
            <person name="Salse J."/>
            <person name="Munos S."/>
            <person name="Vincourt P."/>
            <person name="Rieseberg L.H."/>
            <person name="Langlade N.B."/>
        </authorList>
    </citation>
    <scope>NUCLEOTIDE SEQUENCE</scope>
    <source>
        <tissue evidence="1">Leaves</tissue>
    </source>
</reference>
<gene>
    <name evidence="1" type="ORF">HanXRQr2_Chr01g0025681</name>
</gene>
<name>A0A9K3P2J3_HELAN</name>
<sequence length="141" mass="16332">MRCSQGQVPTIDRFRVFYQLQSNLGLFSFASCGVAKKILISAPKSFHGRKDKFFYIHEEVIPIAMTFRTPEVIEKKILSVPKSAEWYRDLLALPNQYFGENTLVAAGMSDRWPQDSVDYPSFFRMVLRKIFTIELSLLVQE</sequence>
<evidence type="ECO:0000313" key="1">
    <source>
        <dbReference type="EMBL" id="KAF5822367.1"/>
    </source>
</evidence>
<dbReference type="Gramene" id="mRNA:HanXRQr2_Chr01g0025681">
    <property type="protein sequence ID" value="mRNA:HanXRQr2_Chr01g0025681"/>
    <property type="gene ID" value="HanXRQr2_Chr01g0025681"/>
</dbReference>
<evidence type="ECO:0000313" key="2">
    <source>
        <dbReference type="Proteomes" id="UP000215914"/>
    </source>
</evidence>
<dbReference type="Proteomes" id="UP000215914">
    <property type="component" value="Unassembled WGS sequence"/>
</dbReference>